<accession>A0A3B6RHF7</accession>
<keyword evidence="2" id="KW-1185">Reference proteome</keyword>
<dbReference type="Gramene" id="TraesSYM7A03G03895670.1">
    <property type="protein sequence ID" value="TraesSYM7A03G03895670.1"/>
    <property type="gene ID" value="TraesSYM7A03G03895670"/>
</dbReference>
<dbReference type="Gramene" id="TraesROB_scaffold_092664_01G000200.1">
    <property type="protein sequence ID" value="TraesROB_scaffold_092664_01G000200.1"/>
    <property type="gene ID" value="TraesROB_scaffold_092664_01G000200"/>
</dbReference>
<dbReference type="Gramene" id="TraesRN7A0100781900.1">
    <property type="protein sequence ID" value="TraesRN7A0100781900.1"/>
    <property type="gene ID" value="TraesRN7A0100781900"/>
</dbReference>
<proteinExistence type="predicted"/>
<organism evidence="1">
    <name type="scientific">Triticum aestivum</name>
    <name type="common">Wheat</name>
    <dbReference type="NCBI Taxonomy" id="4565"/>
    <lineage>
        <taxon>Eukaryota</taxon>
        <taxon>Viridiplantae</taxon>
        <taxon>Streptophyta</taxon>
        <taxon>Embryophyta</taxon>
        <taxon>Tracheophyta</taxon>
        <taxon>Spermatophyta</taxon>
        <taxon>Magnoliopsida</taxon>
        <taxon>Liliopsida</taxon>
        <taxon>Poales</taxon>
        <taxon>Poaceae</taxon>
        <taxon>BOP clade</taxon>
        <taxon>Pooideae</taxon>
        <taxon>Triticodae</taxon>
        <taxon>Triticeae</taxon>
        <taxon>Triticinae</taxon>
        <taxon>Triticum</taxon>
    </lineage>
</organism>
<name>A0A3B6RHF7_WHEAT</name>
<dbReference type="OMA" id="ESRWWAS"/>
<dbReference type="Gramene" id="TraesCLE_scaffold_062229_01G000200.1">
    <property type="protein sequence ID" value="TraesCLE_scaffold_062229_01G000200.1"/>
    <property type="gene ID" value="TraesCLE_scaffold_062229_01G000200"/>
</dbReference>
<dbReference type="Proteomes" id="UP000019116">
    <property type="component" value="Chromosome 7A"/>
</dbReference>
<reference evidence="1" key="2">
    <citation type="submission" date="2018-10" db="UniProtKB">
        <authorList>
            <consortium name="EnsemblPlants"/>
        </authorList>
    </citation>
    <scope>IDENTIFICATION</scope>
</reference>
<evidence type="ECO:0000313" key="1">
    <source>
        <dbReference type="EnsemblPlants" id="TraesCS7A02G323900.1"/>
    </source>
</evidence>
<dbReference type="EnsemblPlants" id="TraesCS7A02G323900.1">
    <property type="protein sequence ID" value="TraesCS7A02G323900.1"/>
    <property type="gene ID" value="TraesCS7A02G323900"/>
</dbReference>
<sequence length="153" mass="16846">MLPLAVARCLASPCSGRVLVAPWPVSSGMFQSAWWLEVDVVRWKWVGMEGRASAPPVVDPLAQLRWVLGSMILVRRNPCFEEADDSDARGHRSFPGGVVLALIWLPSSGLRETFGPSTGPGGDDVIASFFFEGVVLLLEESQWWASRMFSLEK</sequence>
<protein>
    <submittedName>
        <fullName evidence="1">Uncharacterized protein</fullName>
    </submittedName>
</protein>
<dbReference type="Gramene" id="TraesCAD_scaffold_054580_01G000100.1">
    <property type="protein sequence ID" value="TraesCAD_scaffold_054580_01G000100.1"/>
    <property type="gene ID" value="TraesCAD_scaffold_054580_01G000100"/>
</dbReference>
<dbReference type="AlphaFoldDB" id="A0A3B6RHF7"/>
<dbReference type="Gramene" id="TraesCS7A03G0800400.1">
    <property type="protein sequence ID" value="TraesCS7A03G0800400.1.CDS"/>
    <property type="gene ID" value="TraesCS7A03G0800400"/>
</dbReference>
<dbReference type="Gramene" id="TraesWEE_scaffold_095427_01G000100.1">
    <property type="protein sequence ID" value="TraesWEE_scaffold_095427_01G000100.1"/>
    <property type="gene ID" value="TraesWEE_scaffold_095427_01G000100"/>
</dbReference>
<reference evidence="1" key="1">
    <citation type="submission" date="2018-08" db="EMBL/GenBank/DDBJ databases">
        <authorList>
            <person name="Rossello M."/>
        </authorList>
    </citation>
    <scope>NUCLEOTIDE SEQUENCE [LARGE SCALE GENOMIC DNA]</scope>
    <source>
        <strain evidence="1">cv. Chinese Spring</strain>
    </source>
</reference>
<evidence type="ECO:0000313" key="2">
    <source>
        <dbReference type="Proteomes" id="UP000019116"/>
    </source>
</evidence>
<dbReference type="Gramene" id="TraesCS7A02G323900.1">
    <property type="protein sequence ID" value="TraesCS7A02G323900.1"/>
    <property type="gene ID" value="TraesCS7A02G323900"/>
</dbReference>